<evidence type="ECO:0000313" key="4">
    <source>
        <dbReference type="EMBL" id="OPX46354.1"/>
    </source>
</evidence>
<dbReference type="RefSeq" id="WP_080062673.1">
    <property type="nucleotide sequence ID" value="NZ_MZGX01000001.1"/>
</dbReference>
<evidence type="ECO:0000313" key="5">
    <source>
        <dbReference type="Proteomes" id="UP000191554"/>
    </source>
</evidence>
<accession>A0A1V4SR74</accession>
<dbReference type="AlphaFoldDB" id="A0A1V4SR74"/>
<feature type="region of interest" description="Disordered" evidence="2">
    <location>
        <begin position="107"/>
        <end position="126"/>
    </location>
</feature>
<evidence type="ECO:0000259" key="3">
    <source>
        <dbReference type="Pfam" id="PF07261"/>
    </source>
</evidence>
<dbReference type="InterPro" id="IPR006343">
    <property type="entry name" value="DnaB/C_C"/>
</dbReference>
<sequence>MARRRYISTEISIDKAVNRLAVEYGDFAALLYTWMIPHAEDTCLITADPFEIKNKVMPARTDKTEEDVQHAIDGMIKLGLVSLIDGKILSFPPESFYKYQTYIPEKKRRTSPQNTEEHRYPSHSPIPNLTYIEEEEERAREGEVFKFFNQNIGLITPFQAEHITKYLDEDGFEPKMVLEILRDSIGMDNKWGWIKAVLHNSVLQNVKTLEQYQSKKAERGNKKGRDAPKRTASFLEMAKEMMEDEQE</sequence>
<protein>
    <submittedName>
        <fullName evidence="4">Replication initiation and membrane attachment</fullName>
    </submittedName>
</protein>
<dbReference type="NCBIfam" id="TIGR01446">
    <property type="entry name" value="DnaD_dom"/>
    <property type="match status" value="1"/>
</dbReference>
<feature type="domain" description="DnaB/C C-terminal" evidence="3">
    <location>
        <begin position="145"/>
        <end position="214"/>
    </location>
</feature>
<dbReference type="OrthoDB" id="2087470at2"/>
<comment type="caution">
    <text evidence="4">The sequence shown here is derived from an EMBL/GenBank/DDBJ whole genome shotgun (WGS) entry which is preliminary data.</text>
</comment>
<dbReference type="Gene3D" id="1.10.10.630">
    <property type="entry name" value="DnaD domain-like"/>
    <property type="match status" value="1"/>
</dbReference>
<gene>
    <name evidence="4" type="ORF">CLHUN_01700</name>
</gene>
<dbReference type="SUPFAM" id="SSF158499">
    <property type="entry name" value="DnaD domain-like"/>
    <property type="match status" value="1"/>
</dbReference>
<dbReference type="STRING" id="48256.CLHUN_01700"/>
<name>A0A1V4SR74_RUMHU</name>
<dbReference type="Pfam" id="PF07261">
    <property type="entry name" value="DnaB_2"/>
    <property type="match status" value="1"/>
</dbReference>
<evidence type="ECO:0000256" key="2">
    <source>
        <dbReference type="SAM" id="MobiDB-lite"/>
    </source>
</evidence>
<dbReference type="InterPro" id="IPR034829">
    <property type="entry name" value="DnaD-like_sf"/>
</dbReference>
<comment type="similarity">
    <text evidence="1">Belongs to the DnaB/DnaD family.</text>
</comment>
<keyword evidence="5" id="KW-1185">Reference proteome</keyword>
<organism evidence="4 5">
    <name type="scientific">Ruminiclostridium hungatei</name>
    <name type="common">Clostridium hungatei</name>
    <dbReference type="NCBI Taxonomy" id="48256"/>
    <lineage>
        <taxon>Bacteria</taxon>
        <taxon>Bacillati</taxon>
        <taxon>Bacillota</taxon>
        <taxon>Clostridia</taxon>
        <taxon>Eubacteriales</taxon>
        <taxon>Oscillospiraceae</taxon>
        <taxon>Ruminiclostridium</taxon>
    </lineage>
</organism>
<reference evidence="4 5" key="1">
    <citation type="submission" date="2017-03" db="EMBL/GenBank/DDBJ databases">
        <title>Genome sequence of Clostridium hungatei DSM 14427.</title>
        <authorList>
            <person name="Poehlein A."/>
            <person name="Daniel R."/>
        </authorList>
    </citation>
    <scope>NUCLEOTIDE SEQUENCE [LARGE SCALE GENOMIC DNA]</scope>
    <source>
        <strain evidence="4 5">DSM 14427</strain>
    </source>
</reference>
<proteinExistence type="inferred from homology"/>
<dbReference type="EMBL" id="MZGX01000001">
    <property type="protein sequence ID" value="OPX46354.1"/>
    <property type="molecule type" value="Genomic_DNA"/>
</dbReference>
<dbReference type="Proteomes" id="UP000191554">
    <property type="component" value="Unassembled WGS sequence"/>
</dbReference>
<evidence type="ECO:0000256" key="1">
    <source>
        <dbReference type="ARBA" id="ARBA00093462"/>
    </source>
</evidence>